<dbReference type="EMBL" id="KK852428">
    <property type="protein sequence ID" value="KDR24037.1"/>
    <property type="molecule type" value="Genomic_DNA"/>
</dbReference>
<dbReference type="AlphaFoldDB" id="A0A067RJP9"/>
<evidence type="ECO:0000256" key="1">
    <source>
        <dbReference type="SAM" id="MobiDB-lite"/>
    </source>
</evidence>
<dbReference type="Pfam" id="PF12278">
    <property type="entry name" value="SDP_N"/>
    <property type="match status" value="1"/>
</dbReference>
<sequence length="415" mass="47756">MRSRSPSRRSTPPPPRISRRSPGGFRARGKSPDRRRRMPPPAIPKYIPGARGSSPTRGRDRREFRHSPRRRSRSPLQREPKVRSFSPGKRKLSPKRERERERRREQERERDRRSRQAIPSPRKRPRSKSPATSAVGSTREGGHLGSYSGSVGGPLDASPGQSYQGQPGSYPQGGPGSDGDHLNRNMVSVNERFHGSSGPGSYKKEQSDHPVFRGPEGSGFDVSELKKITVDIRRNLPVDMVPIERNIVNPEDVVLVRRPEMTADEREYTHVIRDAHASHGRYESDVTHSASSGRKTSWERVTNNNLHSINKRNSRFESLVRYANAPPRSHDSYYPSGEWEPPRDYPHSSRDYDRGHGPAPDFEHRDRSREDRFDRRSEDLRHELEQRRRDDSRYSGQGDNRHYDRSTDYRGDSDR</sequence>
<protein>
    <recommendedName>
        <fullName evidence="2">Complementary sex determination N-terminal domain-containing protein</fullName>
    </recommendedName>
</protein>
<feature type="compositionally biased region" description="Basic and acidic residues" evidence="1">
    <location>
        <begin position="340"/>
        <end position="415"/>
    </location>
</feature>
<reference evidence="3 4" key="1">
    <citation type="journal article" date="2014" name="Nat. Commun.">
        <title>Molecular traces of alternative social organization in a termite genome.</title>
        <authorList>
            <person name="Terrapon N."/>
            <person name="Li C."/>
            <person name="Robertson H.M."/>
            <person name="Ji L."/>
            <person name="Meng X."/>
            <person name="Booth W."/>
            <person name="Chen Z."/>
            <person name="Childers C.P."/>
            <person name="Glastad K.M."/>
            <person name="Gokhale K."/>
            <person name="Gowin J."/>
            <person name="Gronenberg W."/>
            <person name="Hermansen R.A."/>
            <person name="Hu H."/>
            <person name="Hunt B.G."/>
            <person name="Huylmans A.K."/>
            <person name="Khalil S.M."/>
            <person name="Mitchell R.D."/>
            <person name="Munoz-Torres M.C."/>
            <person name="Mustard J.A."/>
            <person name="Pan H."/>
            <person name="Reese J.T."/>
            <person name="Scharf M.E."/>
            <person name="Sun F."/>
            <person name="Vogel H."/>
            <person name="Xiao J."/>
            <person name="Yang W."/>
            <person name="Yang Z."/>
            <person name="Yang Z."/>
            <person name="Zhou J."/>
            <person name="Zhu J."/>
            <person name="Brent C.S."/>
            <person name="Elsik C.G."/>
            <person name="Goodisman M.A."/>
            <person name="Liberles D.A."/>
            <person name="Roe R.M."/>
            <person name="Vargo E.L."/>
            <person name="Vilcinskas A."/>
            <person name="Wang J."/>
            <person name="Bornberg-Bauer E."/>
            <person name="Korb J."/>
            <person name="Zhang G."/>
            <person name="Liebig J."/>
        </authorList>
    </citation>
    <scope>NUCLEOTIDE SEQUENCE [LARGE SCALE GENOMIC DNA]</scope>
    <source>
        <tissue evidence="3">Whole organism</tissue>
    </source>
</reference>
<feature type="compositionally biased region" description="Polar residues" evidence="1">
    <location>
        <begin position="287"/>
        <end position="306"/>
    </location>
</feature>
<feature type="compositionally biased region" description="Basic and acidic residues" evidence="1">
    <location>
        <begin position="202"/>
        <end position="211"/>
    </location>
</feature>
<accession>A0A067RJP9</accession>
<dbReference type="STRING" id="136037.A0A067RJP9"/>
<keyword evidence="4" id="KW-1185">Reference proteome</keyword>
<feature type="domain" description="Complementary sex determination N-terminal" evidence="2">
    <location>
        <begin position="205"/>
        <end position="258"/>
    </location>
</feature>
<dbReference type="InParanoid" id="A0A067RJP9"/>
<gene>
    <name evidence="3" type="ORF">L798_09372</name>
</gene>
<dbReference type="InterPro" id="IPR022063">
    <property type="entry name" value="Sex_determin_N"/>
</dbReference>
<evidence type="ECO:0000313" key="4">
    <source>
        <dbReference type="Proteomes" id="UP000027135"/>
    </source>
</evidence>
<organism evidence="3 4">
    <name type="scientific">Zootermopsis nevadensis</name>
    <name type="common">Dampwood termite</name>
    <dbReference type="NCBI Taxonomy" id="136037"/>
    <lineage>
        <taxon>Eukaryota</taxon>
        <taxon>Metazoa</taxon>
        <taxon>Ecdysozoa</taxon>
        <taxon>Arthropoda</taxon>
        <taxon>Hexapoda</taxon>
        <taxon>Insecta</taxon>
        <taxon>Pterygota</taxon>
        <taxon>Neoptera</taxon>
        <taxon>Polyneoptera</taxon>
        <taxon>Dictyoptera</taxon>
        <taxon>Blattodea</taxon>
        <taxon>Blattoidea</taxon>
        <taxon>Termitoidae</taxon>
        <taxon>Termopsidae</taxon>
        <taxon>Zootermopsis</taxon>
    </lineage>
</organism>
<feature type="compositionally biased region" description="Basic and acidic residues" evidence="1">
    <location>
        <begin position="94"/>
        <end position="114"/>
    </location>
</feature>
<evidence type="ECO:0000259" key="2">
    <source>
        <dbReference type="Pfam" id="PF12278"/>
    </source>
</evidence>
<proteinExistence type="predicted"/>
<feature type="compositionally biased region" description="Low complexity" evidence="1">
    <location>
        <begin position="158"/>
        <end position="170"/>
    </location>
</feature>
<feature type="compositionally biased region" description="Basic residues" evidence="1">
    <location>
        <begin position="27"/>
        <end position="38"/>
    </location>
</feature>
<name>A0A067RJP9_ZOONE</name>
<feature type="region of interest" description="Disordered" evidence="1">
    <location>
        <begin position="326"/>
        <end position="415"/>
    </location>
</feature>
<dbReference type="Proteomes" id="UP000027135">
    <property type="component" value="Unassembled WGS sequence"/>
</dbReference>
<evidence type="ECO:0000313" key="3">
    <source>
        <dbReference type="EMBL" id="KDR24037.1"/>
    </source>
</evidence>
<feature type="region of interest" description="Disordered" evidence="1">
    <location>
        <begin position="1"/>
        <end position="218"/>
    </location>
</feature>
<feature type="region of interest" description="Disordered" evidence="1">
    <location>
        <begin position="279"/>
        <end position="306"/>
    </location>
</feature>
<feature type="compositionally biased region" description="Basic and acidic residues" evidence="1">
    <location>
        <begin position="57"/>
        <end position="66"/>
    </location>
</feature>